<reference evidence="3 4" key="1">
    <citation type="journal article" date="2012" name="Nat. Biotechnol.">
        <title>Draft genome sequence of pigeonpea (Cajanus cajan), an orphan legume crop of resource-poor farmers.</title>
        <authorList>
            <person name="Varshney R.K."/>
            <person name="Chen W."/>
            <person name="Li Y."/>
            <person name="Bharti A.K."/>
            <person name="Saxena R.K."/>
            <person name="Schlueter J.A."/>
            <person name="Donoghue M.T."/>
            <person name="Azam S."/>
            <person name="Fan G."/>
            <person name="Whaley A.M."/>
            <person name="Farmer A.D."/>
            <person name="Sheridan J."/>
            <person name="Iwata A."/>
            <person name="Tuteja R."/>
            <person name="Penmetsa R.V."/>
            <person name="Wu W."/>
            <person name="Upadhyaya H.D."/>
            <person name="Yang S.P."/>
            <person name="Shah T."/>
            <person name="Saxena K.B."/>
            <person name="Michael T."/>
            <person name="McCombie W.R."/>
            <person name="Yang B."/>
            <person name="Zhang G."/>
            <person name="Yang H."/>
            <person name="Wang J."/>
            <person name="Spillane C."/>
            <person name="Cook D.R."/>
            <person name="May G.D."/>
            <person name="Xu X."/>
            <person name="Jackson S.A."/>
        </authorList>
    </citation>
    <scope>NUCLEOTIDE SEQUENCE [LARGE SCALE GENOMIC DNA]</scope>
    <source>
        <strain evidence="4">cv. Asha</strain>
    </source>
</reference>
<dbReference type="SUPFAM" id="SSF57756">
    <property type="entry name" value="Retrovirus zinc finger-like domains"/>
    <property type="match status" value="1"/>
</dbReference>
<dbReference type="AlphaFoldDB" id="A0A151SLL4"/>
<dbReference type="GO" id="GO:0008270">
    <property type="term" value="F:zinc ion binding"/>
    <property type="evidence" value="ECO:0007669"/>
    <property type="project" value="InterPro"/>
</dbReference>
<dbReference type="InterPro" id="IPR036875">
    <property type="entry name" value="Znf_CCHC_sf"/>
</dbReference>
<dbReference type="Proteomes" id="UP000075243">
    <property type="component" value="Chromosome 11"/>
</dbReference>
<evidence type="ECO:0000313" key="3">
    <source>
        <dbReference type="EMBL" id="KYP55678.1"/>
    </source>
</evidence>
<sequence length="434" mass="48411">MTTTQLPIKLNSSNYPAWYRQIHSLLEGYVTGDTSCPPKTIPTDSGVSSNPSYNFWIRQDKYLYIALLGSCNTEAYAIMAIVETSRAAWLSLERAFAARSRSRVMSLKERLNSSTKGSSTVIAYLQSIRSIAEDLSLIIHAVDDIDLVIHTLNGLDPSFREFTTSIRTRDTPISFDELSIKLLDYEMYLKRDEHFNHQPSITANYVNQGRFHRSNKGRNNNHSSSSSTSLGKRNNSSSNSDIVCQLCSKKGHGAQTCYKFTKNNKQSSNPVAYATHATTPPPEWLFNSGASHHITNDLNNLSLTSTYTGNDKLYVANGMSLPITHVGSTTLHPPTRPLSFTNVLYAPGITQNLISVSQLCNTNDVSIEFFPSFFEVKDLSMGANLLRGPKDDHVYKLPLTSKTHHVYSTTSTSSSQRWHTRLGHPSSRVLHHVL</sequence>
<evidence type="ECO:0000259" key="2">
    <source>
        <dbReference type="Pfam" id="PF22936"/>
    </source>
</evidence>
<accession>A0A151SLL4</accession>
<dbReference type="EMBL" id="CM003613">
    <property type="protein sequence ID" value="KYP55678.1"/>
    <property type="molecule type" value="Genomic_DNA"/>
</dbReference>
<protein>
    <submittedName>
        <fullName evidence="3">Retrovirus-related Pol polyprotein from transposon TNT 1-94</fullName>
    </submittedName>
</protein>
<feature type="region of interest" description="Disordered" evidence="1">
    <location>
        <begin position="211"/>
        <end position="238"/>
    </location>
</feature>
<dbReference type="Gramene" id="C.cajan_01853.t">
    <property type="protein sequence ID" value="C.cajan_01853.t.cds1"/>
    <property type="gene ID" value="C.cajan_01853"/>
</dbReference>
<proteinExistence type="predicted"/>
<gene>
    <name evidence="3" type="ORF">KK1_001901</name>
</gene>
<organism evidence="3 4">
    <name type="scientific">Cajanus cajan</name>
    <name type="common">Pigeon pea</name>
    <name type="synonym">Cajanus indicus</name>
    <dbReference type="NCBI Taxonomy" id="3821"/>
    <lineage>
        <taxon>Eukaryota</taxon>
        <taxon>Viridiplantae</taxon>
        <taxon>Streptophyta</taxon>
        <taxon>Embryophyta</taxon>
        <taxon>Tracheophyta</taxon>
        <taxon>Spermatophyta</taxon>
        <taxon>Magnoliopsida</taxon>
        <taxon>eudicotyledons</taxon>
        <taxon>Gunneridae</taxon>
        <taxon>Pentapetalae</taxon>
        <taxon>rosids</taxon>
        <taxon>fabids</taxon>
        <taxon>Fabales</taxon>
        <taxon>Fabaceae</taxon>
        <taxon>Papilionoideae</taxon>
        <taxon>50 kb inversion clade</taxon>
        <taxon>NPAAA clade</taxon>
        <taxon>indigoferoid/millettioid clade</taxon>
        <taxon>Phaseoleae</taxon>
        <taxon>Cajanus</taxon>
    </lineage>
</organism>
<feature type="domain" description="Retrovirus-related Pol polyprotein from transposon TNT 1-94-like beta-barrel" evidence="2">
    <location>
        <begin position="284"/>
        <end position="361"/>
    </location>
</feature>
<evidence type="ECO:0000313" key="4">
    <source>
        <dbReference type="Proteomes" id="UP000075243"/>
    </source>
</evidence>
<keyword evidence="4" id="KW-1185">Reference proteome</keyword>
<name>A0A151SLL4_CAJCA</name>
<evidence type="ECO:0000256" key="1">
    <source>
        <dbReference type="SAM" id="MobiDB-lite"/>
    </source>
</evidence>
<dbReference type="Pfam" id="PF22936">
    <property type="entry name" value="Pol_BBD"/>
    <property type="match status" value="1"/>
</dbReference>
<dbReference type="OMA" id="HNILCAP"/>
<dbReference type="GO" id="GO:0003676">
    <property type="term" value="F:nucleic acid binding"/>
    <property type="evidence" value="ECO:0007669"/>
    <property type="project" value="InterPro"/>
</dbReference>
<dbReference type="Pfam" id="PF14223">
    <property type="entry name" value="Retrotran_gag_2"/>
    <property type="match status" value="1"/>
</dbReference>
<feature type="compositionally biased region" description="Low complexity" evidence="1">
    <location>
        <begin position="217"/>
        <end position="238"/>
    </location>
</feature>
<dbReference type="PANTHER" id="PTHR47481:SF9">
    <property type="entry name" value="RETROTRANSPOSON GAG DOMAIN-CONTAINING PROTEIN"/>
    <property type="match status" value="1"/>
</dbReference>
<dbReference type="PANTHER" id="PTHR47481">
    <property type="match status" value="1"/>
</dbReference>
<dbReference type="InterPro" id="IPR054722">
    <property type="entry name" value="PolX-like_BBD"/>
</dbReference>